<feature type="compositionally biased region" description="Low complexity" evidence="1">
    <location>
        <begin position="175"/>
        <end position="185"/>
    </location>
</feature>
<organism evidence="2 3">
    <name type="scientific">Nostoc flagelliforme CCNUN1</name>
    <dbReference type="NCBI Taxonomy" id="2038116"/>
    <lineage>
        <taxon>Bacteria</taxon>
        <taxon>Bacillati</taxon>
        <taxon>Cyanobacteriota</taxon>
        <taxon>Cyanophyceae</taxon>
        <taxon>Nostocales</taxon>
        <taxon>Nostocaceae</taxon>
        <taxon>Nostoc</taxon>
    </lineage>
</organism>
<accession>A0A2K8SIE6</accession>
<feature type="compositionally biased region" description="Polar residues" evidence="1">
    <location>
        <begin position="186"/>
        <end position="195"/>
    </location>
</feature>
<dbReference type="Pfam" id="PF07592">
    <property type="entry name" value="DDE_Tnp_ISAZ013"/>
    <property type="match status" value="1"/>
</dbReference>
<feature type="region of interest" description="Disordered" evidence="1">
    <location>
        <begin position="166"/>
        <end position="195"/>
    </location>
</feature>
<protein>
    <submittedName>
        <fullName evidence="2">Transposase</fullName>
    </submittedName>
</protein>
<dbReference type="EMBL" id="CP024785">
    <property type="protein sequence ID" value="AUB35219.1"/>
    <property type="molecule type" value="Genomic_DNA"/>
</dbReference>
<dbReference type="AlphaFoldDB" id="A0A2K8SIE6"/>
<gene>
    <name evidence="2" type="ORF">COO91_01091</name>
</gene>
<keyword evidence="3" id="KW-1185">Reference proteome</keyword>
<dbReference type="KEGG" id="nfl:COO91_01091"/>
<proteinExistence type="predicted"/>
<evidence type="ECO:0000313" key="2">
    <source>
        <dbReference type="EMBL" id="AUB35219.1"/>
    </source>
</evidence>
<sequence>MDTLAPVSGTNSLTPSQIEDLRLAASKMNGVERRSFQAEMALKYLKGWARLAERLFGWGRQNIEVGLAEKRTQIICVGLQSTFSGAKRWKEKQPEVALSLQQLAESHAQQDPTFKTSLAYTRLTAASALKELKELGFSQDQLPGASTMAQVLNRMGYRLRKVLKAKPQKKLHKQTTSSTTSKTFTILQQANQSRD</sequence>
<name>A0A2K8SIE6_9NOSO</name>
<reference evidence="2 3" key="1">
    <citation type="submission" date="2017-11" db="EMBL/GenBank/DDBJ databases">
        <title>Complete genome of a free-living desiccation-tolerant cyanobacterium and its photosynthetic adaptation to extreme terrestrial habitat.</title>
        <authorList>
            <person name="Shang J."/>
        </authorList>
    </citation>
    <scope>NUCLEOTIDE SEQUENCE [LARGE SCALE GENOMIC DNA]</scope>
    <source>
        <strain evidence="2 3">CCNUN1</strain>
    </source>
</reference>
<evidence type="ECO:0000313" key="3">
    <source>
        <dbReference type="Proteomes" id="UP000232003"/>
    </source>
</evidence>
<dbReference type="Proteomes" id="UP000232003">
    <property type="component" value="Chromosome"/>
</dbReference>
<evidence type="ECO:0000256" key="1">
    <source>
        <dbReference type="SAM" id="MobiDB-lite"/>
    </source>
</evidence>
<dbReference type="InterPro" id="IPR011518">
    <property type="entry name" value="Transposase_36"/>
</dbReference>